<proteinExistence type="predicted"/>
<comment type="caution">
    <text evidence="1">The sequence shown here is derived from an EMBL/GenBank/DDBJ whole genome shotgun (WGS) entry which is preliminary data.</text>
</comment>
<dbReference type="InterPro" id="IPR050275">
    <property type="entry name" value="PGM_Phosphatase"/>
</dbReference>
<dbReference type="SUPFAM" id="SSF53254">
    <property type="entry name" value="Phosphoglycerate mutase-like"/>
    <property type="match status" value="1"/>
</dbReference>
<accession>A0A8K0W9S3</accession>
<keyword evidence="2" id="KW-1185">Reference proteome</keyword>
<sequence>MKIYRPCINASAGLQYADCASNIRFKLRSASQVYLSGTMTSFVCRDETGCFCSDSLSSIRGNFPLHTQTSTMTTIHILRHGQGLHNVERGYPFRDPPLTDLGVRQARHVQHTIKVQPDLIIVSPMTRTIQTMYIVFGDLIRNGDTLVKVWPDLRESHDAICNKGISRADLAAKFPNLDFSDCPKEWNFPAHTPDDATVRAERVRRRLKETATLGGYKDILLVAHRGIAAFMVQGDRFKVCEHRSFRFAADDEVEEARHGVNVDTGLQQDFGPSLLTQVGKSG</sequence>
<reference evidence="1" key="1">
    <citation type="journal article" date="2021" name="Nat. Commun.">
        <title>Genetic determinants of endophytism in the Arabidopsis root mycobiome.</title>
        <authorList>
            <person name="Mesny F."/>
            <person name="Miyauchi S."/>
            <person name="Thiergart T."/>
            <person name="Pickel B."/>
            <person name="Atanasova L."/>
            <person name="Karlsson M."/>
            <person name="Huettel B."/>
            <person name="Barry K.W."/>
            <person name="Haridas S."/>
            <person name="Chen C."/>
            <person name="Bauer D."/>
            <person name="Andreopoulos W."/>
            <person name="Pangilinan J."/>
            <person name="LaButti K."/>
            <person name="Riley R."/>
            <person name="Lipzen A."/>
            <person name="Clum A."/>
            <person name="Drula E."/>
            <person name="Henrissat B."/>
            <person name="Kohler A."/>
            <person name="Grigoriev I.V."/>
            <person name="Martin F.M."/>
            <person name="Hacquard S."/>
        </authorList>
    </citation>
    <scope>NUCLEOTIDE SEQUENCE</scope>
    <source>
        <strain evidence="1">MPI-SDFR-AT-0068</strain>
    </source>
</reference>
<name>A0A8K0W9S3_9HYPO</name>
<dbReference type="PANTHER" id="PTHR48100:SF54">
    <property type="entry name" value="PHOSPHATASE SPAC5H10.03-RELATED"/>
    <property type="match status" value="1"/>
</dbReference>
<gene>
    <name evidence="1" type="ORF">BKA59DRAFT_480181</name>
</gene>
<dbReference type="SMART" id="SM00855">
    <property type="entry name" value="PGAM"/>
    <property type="match status" value="1"/>
</dbReference>
<dbReference type="AlphaFoldDB" id="A0A8K0W9S3"/>
<dbReference type="GO" id="GO:0005737">
    <property type="term" value="C:cytoplasm"/>
    <property type="evidence" value="ECO:0007669"/>
    <property type="project" value="TreeGrafter"/>
</dbReference>
<dbReference type="Proteomes" id="UP000813427">
    <property type="component" value="Unassembled WGS sequence"/>
</dbReference>
<evidence type="ECO:0000313" key="2">
    <source>
        <dbReference type="Proteomes" id="UP000813427"/>
    </source>
</evidence>
<dbReference type="GO" id="GO:0016791">
    <property type="term" value="F:phosphatase activity"/>
    <property type="evidence" value="ECO:0007669"/>
    <property type="project" value="TreeGrafter"/>
</dbReference>
<dbReference type="Pfam" id="PF00300">
    <property type="entry name" value="His_Phos_1"/>
    <property type="match status" value="1"/>
</dbReference>
<dbReference type="InterPro" id="IPR029033">
    <property type="entry name" value="His_PPase_superfam"/>
</dbReference>
<dbReference type="PANTHER" id="PTHR48100">
    <property type="entry name" value="BROAD-SPECIFICITY PHOSPHATASE YOR283W-RELATED"/>
    <property type="match status" value="1"/>
</dbReference>
<dbReference type="Gene3D" id="3.40.50.1240">
    <property type="entry name" value="Phosphoglycerate mutase-like"/>
    <property type="match status" value="1"/>
</dbReference>
<protein>
    <submittedName>
        <fullName evidence="1">Histidine phosphatase superfamily</fullName>
    </submittedName>
</protein>
<dbReference type="InterPro" id="IPR013078">
    <property type="entry name" value="His_Pase_superF_clade-1"/>
</dbReference>
<dbReference type="CDD" id="cd07067">
    <property type="entry name" value="HP_PGM_like"/>
    <property type="match status" value="1"/>
</dbReference>
<dbReference type="EMBL" id="JAGPXF010000005">
    <property type="protein sequence ID" value="KAH7242188.1"/>
    <property type="molecule type" value="Genomic_DNA"/>
</dbReference>
<organism evidence="1 2">
    <name type="scientific">Fusarium tricinctum</name>
    <dbReference type="NCBI Taxonomy" id="61284"/>
    <lineage>
        <taxon>Eukaryota</taxon>
        <taxon>Fungi</taxon>
        <taxon>Dikarya</taxon>
        <taxon>Ascomycota</taxon>
        <taxon>Pezizomycotina</taxon>
        <taxon>Sordariomycetes</taxon>
        <taxon>Hypocreomycetidae</taxon>
        <taxon>Hypocreales</taxon>
        <taxon>Nectriaceae</taxon>
        <taxon>Fusarium</taxon>
        <taxon>Fusarium tricinctum species complex</taxon>
    </lineage>
</organism>
<evidence type="ECO:0000313" key="1">
    <source>
        <dbReference type="EMBL" id="KAH7242188.1"/>
    </source>
</evidence>
<dbReference type="OrthoDB" id="496981at2759"/>